<dbReference type="AlphaFoldDB" id="A0A263D0F1"/>
<reference evidence="1 2" key="1">
    <citation type="submission" date="2017-07" db="EMBL/GenBank/DDBJ databases">
        <title>Amycolatopsis antarcticus sp. nov., isolated from the surface of an Antarcticus brown macroalga.</title>
        <authorList>
            <person name="Wang J."/>
            <person name="Leiva S."/>
            <person name="Huang J."/>
            <person name="Huang Y."/>
        </authorList>
    </citation>
    <scope>NUCLEOTIDE SEQUENCE [LARGE SCALE GENOMIC DNA]</scope>
    <source>
        <strain evidence="1 2">AU-G6</strain>
    </source>
</reference>
<comment type="caution">
    <text evidence="1">The sequence shown here is derived from an EMBL/GenBank/DDBJ whole genome shotgun (WGS) entry which is preliminary data.</text>
</comment>
<protein>
    <submittedName>
        <fullName evidence="1">Uncharacterized protein</fullName>
    </submittedName>
</protein>
<proteinExistence type="predicted"/>
<gene>
    <name evidence="1" type="ORF">CFN78_21820</name>
</gene>
<evidence type="ECO:0000313" key="1">
    <source>
        <dbReference type="EMBL" id="OZM71107.1"/>
    </source>
</evidence>
<dbReference type="Proteomes" id="UP000242444">
    <property type="component" value="Unassembled WGS sequence"/>
</dbReference>
<dbReference type="EMBL" id="NKYE01000015">
    <property type="protein sequence ID" value="OZM71107.1"/>
    <property type="molecule type" value="Genomic_DNA"/>
</dbReference>
<organism evidence="1 2">
    <name type="scientific">Amycolatopsis antarctica</name>
    <dbReference type="NCBI Taxonomy" id="1854586"/>
    <lineage>
        <taxon>Bacteria</taxon>
        <taxon>Bacillati</taxon>
        <taxon>Actinomycetota</taxon>
        <taxon>Actinomycetes</taxon>
        <taxon>Pseudonocardiales</taxon>
        <taxon>Pseudonocardiaceae</taxon>
        <taxon>Amycolatopsis</taxon>
    </lineage>
</organism>
<name>A0A263D0F1_9PSEU</name>
<keyword evidence="2" id="KW-1185">Reference proteome</keyword>
<evidence type="ECO:0000313" key="2">
    <source>
        <dbReference type="Proteomes" id="UP000242444"/>
    </source>
</evidence>
<sequence length="165" mass="17941">MVGIRFARFHLIESGRLANSRSPAKTGLLDASPGQIWCTTGARIGRMHVTVEIATACPDDALDEYEDVVETSYESPRGRLTVVDWASRHVLALPPMPGGPGSYRLRYHLRDMDSGTGDGQGVGRCLLRIWPAAPGLATELKITSECGRFWHPADERTVPVAGTGR</sequence>
<accession>A0A263D0F1</accession>
<dbReference type="InParanoid" id="A0A263D0F1"/>